<dbReference type="GO" id="GO:0016829">
    <property type="term" value="F:lyase activity"/>
    <property type="evidence" value="ECO:0007669"/>
    <property type="project" value="UniProtKB-KW"/>
</dbReference>
<reference evidence="3 4" key="1">
    <citation type="submission" date="2011-11" db="EMBL/GenBank/DDBJ databases">
        <title>The Noncontiguous Finished genome of Desulfosporosinus youngiae DSM 17734.</title>
        <authorList>
            <consortium name="US DOE Joint Genome Institute (JGI-PGF)"/>
            <person name="Lucas S."/>
            <person name="Han J."/>
            <person name="Lapidus A."/>
            <person name="Cheng J.-F."/>
            <person name="Goodwin L."/>
            <person name="Pitluck S."/>
            <person name="Peters L."/>
            <person name="Ovchinnikova G."/>
            <person name="Lu M."/>
            <person name="Land M.L."/>
            <person name="Hauser L."/>
            <person name="Pester M."/>
            <person name="Spring S."/>
            <person name="Ollivier B."/>
            <person name="Rattei T."/>
            <person name="Klenk H.-P."/>
            <person name="Wagner M."/>
            <person name="Loy A."/>
            <person name="Woyke T.J."/>
        </authorList>
    </citation>
    <scope>NUCLEOTIDE SEQUENCE [LARGE SCALE GENOMIC DNA]</scope>
    <source>
        <strain evidence="3 4">DSM 17734</strain>
    </source>
</reference>
<keyword evidence="1" id="KW-0479">Metal-binding</keyword>
<dbReference type="AlphaFoldDB" id="H5Y663"/>
<dbReference type="Pfam" id="PF01903">
    <property type="entry name" value="CbiX"/>
    <property type="match status" value="1"/>
</dbReference>
<dbReference type="OrthoDB" id="9797895at2"/>
<evidence type="ECO:0000313" key="4">
    <source>
        <dbReference type="Proteomes" id="UP000005104"/>
    </source>
</evidence>
<gene>
    <name evidence="3" type="ORF">DesyoDRAFT_4107</name>
</gene>
<evidence type="ECO:0000256" key="2">
    <source>
        <dbReference type="ARBA" id="ARBA00023239"/>
    </source>
</evidence>
<name>H5Y663_9FIRM</name>
<dbReference type="EMBL" id="CM001441">
    <property type="protein sequence ID" value="EHQ91073.1"/>
    <property type="molecule type" value="Genomic_DNA"/>
</dbReference>
<dbReference type="Gene3D" id="3.40.50.1400">
    <property type="match status" value="1"/>
</dbReference>
<accession>H5Y663</accession>
<evidence type="ECO:0000256" key="1">
    <source>
        <dbReference type="ARBA" id="ARBA00022723"/>
    </source>
</evidence>
<dbReference type="Proteomes" id="UP000005104">
    <property type="component" value="Chromosome"/>
</dbReference>
<keyword evidence="2" id="KW-0456">Lyase</keyword>
<protein>
    <recommendedName>
        <fullName evidence="5">CbiX protein</fullName>
    </recommendedName>
</protein>
<dbReference type="SUPFAM" id="SSF53800">
    <property type="entry name" value="Chelatase"/>
    <property type="match status" value="1"/>
</dbReference>
<dbReference type="eggNOG" id="COG2138">
    <property type="taxonomic scope" value="Bacteria"/>
</dbReference>
<dbReference type="GO" id="GO:0046872">
    <property type="term" value="F:metal ion binding"/>
    <property type="evidence" value="ECO:0007669"/>
    <property type="project" value="UniProtKB-KW"/>
</dbReference>
<dbReference type="InterPro" id="IPR050963">
    <property type="entry name" value="Sirohydro_Cobaltochel/CbiX"/>
</dbReference>
<evidence type="ECO:0000313" key="3">
    <source>
        <dbReference type="EMBL" id="EHQ91073.1"/>
    </source>
</evidence>
<proteinExistence type="predicted"/>
<dbReference type="CDD" id="cd03416">
    <property type="entry name" value="CbiX_SirB_N"/>
    <property type="match status" value="1"/>
</dbReference>
<keyword evidence="4" id="KW-1185">Reference proteome</keyword>
<dbReference type="HOGENOM" id="CLU_065901_2_0_9"/>
<dbReference type="PANTHER" id="PTHR33542:SF3">
    <property type="entry name" value="SIROHYDROCHLORIN FERROCHELATASE, CHLOROPLASTIC"/>
    <property type="match status" value="1"/>
</dbReference>
<dbReference type="STRING" id="768710.DesyoDRAFT_4107"/>
<dbReference type="InterPro" id="IPR002762">
    <property type="entry name" value="CbiX-like"/>
</dbReference>
<dbReference type="RefSeq" id="WP_007785804.1">
    <property type="nucleotide sequence ID" value="NZ_CM001441.1"/>
</dbReference>
<evidence type="ECO:0008006" key="5">
    <source>
        <dbReference type="Google" id="ProtNLM"/>
    </source>
</evidence>
<organism evidence="3 4">
    <name type="scientific">Desulfosporosinus youngiae DSM 17734</name>
    <dbReference type="NCBI Taxonomy" id="768710"/>
    <lineage>
        <taxon>Bacteria</taxon>
        <taxon>Bacillati</taxon>
        <taxon>Bacillota</taxon>
        <taxon>Clostridia</taxon>
        <taxon>Eubacteriales</taxon>
        <taxon>Desulfitobacteriaceae</taxon>
        <taxon>Desulfosporosinus</taxon>
    </lineage>
</organism>
<sequence length="130" mass="14409">MQTEIILLGHGSRSLEANHGLIKVANKVTHLVNRPVTPAFVSHGTPDLPSAIIVKILSGATRIIIMPLFLFRGMYVSTGIYEEIKDIKEQFPQIEIIVAKELGADDIIANLAYSRIKETIGHEFSDEPFQ</sequence>
<dbReference type="PANTHER" id="PTHR33542">
    <property type="entry name" value="SIROHYDROCHLORIN FERROCHELATASE, CHLOROPLASTIC"/>
    <property type="match status" value="1"/>
</dbReference>